<evidence type="ECO:0000313" key="2">
    <source>
        <dbReference type="EMBL" id="RRD06716.1"/>
    </source>
</evidence>
<dbReference type="OrthoDB" id="3477487at2"/>
<evidence type="ECO:0000313" key="3">
    <source>
        <dbReference type="Proteomes" id="UP000280819"/>
    </source>
</evidence>
<comment type="caution">
    <text evidence="2">The sequence shown here is derived from an EMBL/GenBank/DDBJ whole genome shotgun (WGS) entry which is preliminary data.</text>
</comment>
<organism evidence="2 3">
    <name type="scientific">Arachnia propionica</name>
    <dbReference type="NCBI Taxonomy" id="1750"/>
    <lineage>
        <taxon>Bacteria</taxon>
        <taxon>Bacillati</taxon>
        <taxon>Actinomycetota</taxon>
        <taxon>Actinomycetes</taxon>
        <taxon>Propionibacteriales</taxon>
        <taxon>Propionibacteriaceae</taxon>
        <taxon>Arachnia</taxon>
    </lineage>
</organism>
<gene>
    <name evidence="2" type="ORF">EII34_03580</name>
</gene>
<proteinExistence type="predicted"/>
<accession>A0A3P1TCV2</accession>
<dbReference type="AlphaFoldDB" id="A0A3P1TCV2"/>
<dbReference type="Pfam" id="PF22552">
    <property type="entry name" value="TY-Chap3"/>
    <property type="match status" value="1"/>
</dbReference>
<sequence>MDDWDEFSVRFLRTVMQLGERSFLVLVNPENRQFTVQLRVDEDALHAHCSITILNLDDPAVTTRLSELGWIGTGEDAEQGYFWGRNLPLPAMSSAYQRLVDDSVATMRELQGISAPSQLRYKAWREPEGIPDGVLYYEEDLAELDPGENPLHLDLGIPLEPEP</sequence>
<reference evidence="2 3" key="1">
    <citation type="submission" date="2018-11" db="EMBL/GenBank/DDBJ databases">
        <title>Genomes From Bacteria Associated with the Canine Oral Cavity: a Test Case for Automated Genome-Based Taxonomic Assignment.</title>
        <authorList>
            <person name="Coil D.A."/>
            <person name="Jospin G."/>
            <person name="Darling A.E."/>
            <person name="Wallis C."/>
            <person name="Davis I.J."/>
            <person name="Harris S."/>
            <person name="Eisen J.A."/>
            <person name="Holcombe L.J."/>
            <person name="O'Flynn C."/>
        </authorList>
    </citation>
    <scope>NUCLEOTIDE SEQUENCE [LARGE SCALE GENOMIC DNA]</scope>
    <source>
        <strain evidence="2 3">OH887_COT-365</strain>
    </source>
</reference>
<name>A0A3P1TCV2_9ACTN</name>
<feature type="domain" description="TY-Chap N-terminal" evidence="1">
    <location>
        <begin position="2"/>
        <end position="119"/>
    </location>
</feature>
<dbReference type="InterPro" id="IPR054344">
    <property type="entry name" value="TY-Chap_N"/>
</dbReference>
<evidence type="ECO:0000259" key="1">
    <source>
        <dbReference type="Pfam" id="PF22552"/>
    </source>
</evidence>
<dbReference type="RefSeq" id="WP_124842994.1">
    <property type="nucleotide sequence ID" value="NZ_RQZG01000002.1"/>
</dbReference>
<dbReference type="EMBL" id="RQZG01000002">
    <property type="protein sequence ID" value="RRD06716.1"/>
    <property type="molecule type" value="Genomic_DNA"/>
</dbReference>
<dbReference type="Proteomes" id="UP000280819">
    <property type="component" value="Unassembled WGS sequence"/>
</dbReference>
<protein>
    <recommendedName>
        <fullName evidence="1">TY-Chap N-terminal domain-containing protein</fullName>
    </recommendedName>
</protein>